<dbReference type="AlphaFoldDB" id="A0A1W6UFG6"/>
<evidence type="ECO:0000256" key="1">
    <source>
        <dbReference type="SAM" id="Phobius"/>
    </source>
</evidence>
<proteinExistence type="predicted"/>
<geneLocation type="plasmid" evidence="2">
    <name>pL289</name>
</geneLocation>
<evidence type="ECO:0000313" key="2">
    <source>
        <dbReference type="EMBL" id="ARP21775.1"/>
    </source>
</evidence>
<protein>
    <submittedName>
        <fullName evidence="2">Uncharacterized protein</fullName>
    </submittedName>
</protein>
<dbReference type="EMBL" id="CP017904">
    <property type="protein sequence ID" value="ARP21775.1"/>
    <property type="molecule type" value="Genomic_DNA"/>
</dbReference>
<feature type="transmembrane region" description="Helical" evidence="1">
    <location>
        <begin position="31"/>
        <end position="53"/>
    </location>
</feature>
<keyword evidence="1" id="KW-0812">Transmembrane</keyword>
<organism evidence="2">
    <name type="scientific">Vibrio alginolyticus</name>
    <dbReference type="NCBI Taxonomy" id="663"/>
    <lineage>
        <taxon>Bacteria</taxon>
        <taxon>Pseudomonadati</taxon>
        <taxon>Pseudomonadota</taxon>
        <taxon>Gammaproteobacteria</taxon>
        <taxon>Vibrionales</taxon>
        <taxon>Vibrionaceae</taxon>
        <taxon>Vibrio</taxon>
    </lineage>
</organism>
<accession>A0A1W6UFG6</accession>
<name>A0A1W6UFG6_VIBAL</name>
<keyword evidence="1" id="KW-1133">Transmembrane helix</keyword>
<keyword evidence="2" id="KW-0614">Plasmid</keyword>
<sequence length="123" mass="14598">MGLMKMADYKLDEDFEMNPDKTYCSNTKKTVLFWGFPIIFWVVVGLQSFIFLLQLFVPLINFIGLSKFIFIMVVQIVVVRFCMRKRITIFGLFGFLLRKRSAVYYPTPRSKRHTRSMLKGKDY</sequence>
<reference evidence="2" key="1">
    <citation type="submission" date="2016-10" db="EMBL/GenBank/DDBJ databases">
        <title>The High Quality Genome of Vibrio alginolyticus K01M1.</title>
        <authorList>
            <person name="Wendling C."/>
            <person name="Chibani C.M."/>
            <person name="Hertel R."/>
            <person name="Sproer C."/>
            <person name="Bunk B."/>
            <person name="Overmann J."/>
            <person name="Roth O."/>
            <person name="Liesegang H."/>
        </authorList>
    </citation>
    <scope>NUCLEOTIDE SEQUENCE</scope>
    <source>
        <strain evidence="2">K05K4</strain>
        <plasmid evidence="2">pL289</plasmid>
    </source>
</reference>
<feature type="transmembrane region" description="Helical" evidence="1">
    <location>
        <begin position="59"/>
        <end position="83"/>
    </location>
</feature>
<keyword evidence="1" id="KW-0472">Membrane</keyword>
<gene>
    <name evidence="2" type="ORF">K05K4_50730</name>
</gene>